<dbReference type="HOGENOM" id="CLU_2368902_0_0_3"/>
<dbReference type="EMBL" id="BA000045">
    <property type="protein sequence ID" value="BAC92124.1"/>
    <property type="molecule type" value="Genomic_DNA"/>
</dbReference>
<sequence>MKLRTYSFDPTHPHGMHKAFVFAAVLGLTVEDARWLRSKNFIEAQILNAIPALSSPLGQRYVLNLKVTAPYGQSAAVHTSYIVRNGEGFDCLPEA</sequence>
<evidence type="ECO:0000313" key="3">
    <source>
        <dbReference type="Proteomes" id="UP000000557"/>
    </source>
</evidence>
<dbReference type="AlphaFoldDB" id="Q7NDQ0"/>
<dbReference type="PhylomeDB" id="Q7NDQ0"/>
<dbReference type="STRING" id="251221.gene:10761701"/>
<reference evidence="2 3" key="2">
    <citation type="journal article" date="2003" name="DNA Res.">
        <title>Complete genome structure of Gloeobacter violaceus PCC 7421, a cyanobacterium that lacks thylakoids (supplement).</title>
        <authorList>
            <person name="Nakamura Y."/>
            <person name="Kaneko T."/>
            <person name="Sato S."/>
            <person name="Mimuro M."/>
            <person name="Miyashita H."/>
            <person name="Tsuchiya T."/>
            <person name="Sasamoto S."/>
            <person name="Watanabe A."/>
            <person name="Kawashima K."/>
            <person name="Kishida Y."/>
            <person name="Kiyokawa C."/>
            <person name="Kohara M."/>
            <person name="Matsumoto M."/>
            <person name="Matsuno A."/>
            <person name="Nakazaki N."/>
            <person name="Shimpo S."/>
            <person name="Takeuchi C."/>
            <person name="Yamada M."/>
            <person name="Tabata S."/>
        </authorList>
    </citation>
    <scope>NUCLEOTIDE SEQUENCE [LARGE SCALE GENOMIC DNA]</scope>
    <source>
        <strain evidence="3">ATCC 29082 / PCC 7421</strain>
    </source>
</reference>
<dbReference type="Pfam" id="PF21814">
    <property type="entry name" value="DUF6883"/>
    <property type="match status" value="1"/>
</dbReference>
<proteinExistence type="predicted"/>
<evidence type="ECO:0000313" key="2">
    <source>
        <dbReference type="EMBL" id="BAC92124.1"/>
    </source>
</evidence>
<dbReference type="OrthoDB" id="5801353at2"/>
<protein>
    <submittedName>
        <fullName evidence="2">Gsr4183 protein</fullName>
    </submittedName>
</protein>
<dbReference type="Proteomes" id="UP000000557">
    <property type="component" value="Chromosome"/>
</dbReference>
<organism evidence="2 3">
    <name type="scientific">Gloeobacter violaceus (strain ATCC 29082 / PCC 7421)</name>
    <dbReference type="NCBI Taxonomy" id="251221"/>
    <lineage>
        <taxon>Bacteria</taxon>
        <taxon>Bacillati</taxon>
        <taxon>Cyanobacteriota</taxon>
        <taxon>Cyanophyceae</taxon>
        <taxon>Gloeobacterales</taxon>
        <taxon>Gloeobacteraceae</taxon>
        <taxon>Gloeobacter</taxon>
    </lineage>
</organism>
<keyword evidence="3" id="KW-1185">Reference proteome</keyword>
<evidence type="ECO:0000259" key="1">
    <source>
        <dbReference type="Pfam" id="PF21814"/>
    </source>
</evidence>
<dbReference type="EnsemblBacteria" id="BAC92124">
    <property type="protein sequence ID" value="BAC92124"/>
    <property type="gene ID" value="BAC92124"/>
</dbReference>
<gene>
    <name evidence="2" type="ordered locus">gsr4183</name>
</gene>
<dbReference type="InterPro" id="IPR049250">
    <property type="entry name" value="DUF6883"/>
</dbReference>
<name>Q7NDQ0_GLOVI</name>
<dbReference type="InParanoid" id="Q7NDQ0"/>
<accession>Q7NDQ0</accession>
<reference evidence="2 3" key="1">
    <citation type="journal article" date="2003" name="DNA Res.">
        <title>Complete genome structure of Gloeobacter violaceus PCC 7421, a cyanobacterium that lacks thylakoids.</title>
        <authorList>
            <person name="Nakamura Y."/>
            <person name="Kaneko T."/>
            <person name="Sato S."/>
            <person name="Mimuro M."/>
            <person name="Miyashita H."/>
            <person name="Tsuchiya T."/>
            <person name="Sasamoto S."/>
            <person name="Watanabe A."/>
            <person name="Kawashima K."/>
            <person name="Kishida Y."/>
            <person name="Kiyokawa C."/>
            <person name="Kohara M."/>
            <person name="Matsumoto M."/>
            <person name="Matsuno A."/>
            <person name="Nakazaki N."/>
            <person name="Shimpo S."/>
            <person name="Takeuchi C."/>
            <person name="Yamada M."/>
            <person name="Tabata S."/>
        </authorList>
    </citation>
    <scope>NUCLEOTIDE SEQUENCE [LARGE SCALE GENOMIC DNA]</scope>
    <source>
        <strain evidence="3">ATCC 29082 / PCC 7421</strain>
    </source>
</reference>
<dbReference type="RefSeq" id="WP_011144169.1">
    <property type="nucleotide sequence ID" value="NC_005125.1"/>
</dbReference>
<feature type="domain" description="DUF6883" evidence="1">
    <location>
        <begin position="2"/>
        <end position="87"/>
    </location>
</feature>
<dbReference type="KEGG" id="gvi:gsr4183"/>